<organism evidence="4 5">
    <name type="scientific">Pseudobutyrivibrio xylanivorans</name>
    <dbReference type="NCBI Taxonomy" id="185007"/>
    <lineage>
        <taxon>Bacteria</taxon>
        <taxon>Bacillati</taxon>
        <taxon>Bacillota</taxon>
        <taxon>Clostridia</taxon>
        <taxon>Lachnospirales</taxon>
        <taxon>Lachnospiraceae</taxon>
        <taxon>Pseudobutyrivibrio</taxon>
    </lineage>
</organism>
<accession>A0A1G5RZ31</accession>
<dbReference type="InterPro" id="IPR025540">
    <property type="entry name" value="FlK"/>
</dbReference>
<dbReference type="PANTHER" id="PTHR36934">
    <property type="entry name" value="BLR0278 PROTEIN"/>
    <property type="match status" value="1"/>
</dbReference>
<protein>
    <submittedName>
        <fullName evidence="4">Predicted thioesterase</fullName>
    </submittedName>
</protein>
<feature type="binding site" evidence="2">
    <location>
        <position position="111"/>
    </location>
    <ligand>
        <name>substrate</name>
    </ligand>
</feature>
<evidence type="ECO:0000313" key="5">
    <source>
        <dbReference type="Proteomes" id="UP000199428"/>
    </source>
</evidence>
<evidence type="ECO:0000256" key="1">
    <source>
        <dbReference type="PIRSR" id="PIRSR014972-1"/>
    </source>
</evidence>
<dbReference type="PIRSF" id="PIRSF014972">
    <property type="entry name" value="FlK"/>
    <property type="match status" value="1"/>
</dbReference>
<dbReference type="Proteomes" id="UP000199428">
    <property type="component" value="Unassembled WGS sequence"/>
</dbReference>
<sequence length="127" mass="13702">MLEIGMKGNAETVVTLDNTAKAFTSGALEVFATPAMISLMEETCWKMVQPELEEGLGTVGTKVDVSHMAPSAIGSTVMCEATLINIDGRKITFEVVCSDENGMVGMGTHERFIINNEKFMQKATGHK</sequence>
<dbReference type="RefSeq" id="WP_028246703.1">
    <property type="nucleotide sequence ID" value="NZ_FMWK01000008.1"/>
</dbReference>
<proteinExistence type="predicted"/>
<dbReference type="EMBL" id="FMWK01000008">
    <property type="protein sequence ID" value="SCZ79405.1"/>
    <property type="molecule type" value="Genomic_DNA"/>
</dbReference>
<evidence type="ECO:0000259" key="3">
    <source>
        <dbReference type="Pfam" id="PF22636"/>
    </source>
</evidence>
<reference evidence="4 5" key="1">
    <citation type="submission" date="2016-10" db="EMBL/GenBank/DDBJ databases">
        <authorList>
            <person name="de Groot N.N."/>
        </authorList>
    </citation>
    <scope>NUCLEOTIDE SEQUENCE [LARGE SCALE GENOMIC DNA]</scope>
    <source>
        <strain evidence="4 5">DSM 10317</strain>
    </source>
</reference>
<dbReference type="AlphaFoldDB" id="A0A1G5RZ31"/>
<feature type="binding site" evidence="2">
    <location>
        <position position="60"/>
    </location>
    <ligand>
        <name>substrate</name>
    </ligand>
</feature>
<gene>
    <name evidence="4" type="ORF">SAMN02910350_01778</name>
</gene>
<feature type="domain" description="Fluoroacetyl-CoA-specific thioesterase-like" evidence="3">
    <location>
        <begin position="14"/>
        <end position="117"/>
    </location>
</feature>
<dbReference type="Gene3D" id="3.10.129.10">
    <property type="entry name" value="Hotdog Thioesterase"/>
    <property type="match status" value="1"/>
</dbReference>
<dbReference type="Pfam" id="PF22636">
    <property type="entry name" value="FlK"/>
    <property type="match status" value="1"/>
</dbReference>
<feature type="binding site" evidence="2">
    <location>
        <position position="60"/>
    </location>
    <ligand>
        <name>CoA</name>
        <dbReference type="ChEBI" id="CHEBI:57287"/>
    </ligand>
</feature>
<dbReference type="SUPFAM" id="SSF54637">
    <property type="entry name" value="Thioesterase/thiol ester dehydrase-isomerase"/>
    <property type="match status" value="1"/>
</dbReference>
<dbReference type="InterPro" id="IPR054485">
    <property type="entry name" value="FlK-like_dom"/>
</dbReference>
<feature type="active site" evidence="1">
    <location>
        <position position="41"/>
    </location>
</feature>
<name>A0A1G5RZ31_PSEXY</name>
<dbReference type="InterPro" id="IPR029069">
    <property type="entry name" value="HotDog_dom_sf"/>
</dbReference>
<feature type="active site" evidence="1">
    <location>
        <position position="33"/>
    </location>
</feature>
<feature type="active site" evidence="1">
    <location>
        <position position="67"/>
    </location>
</feature>
<evidence type="ECO:0000256" key="2">
    <source>
        <dbReference type="PIRSR" id="PIRSR014972-2"/>
    </source>
</evidence>
<evidence type="ECO:0000313" key="4">
    <source>
        <dbReference type="EMBL" id="SCZ79405.1"/>
    </source>
</evidence>
<dbReference type="PANTHER" id="PTHR36934:SF1">
    <property type="entry name" value="THIOESTERASE DOMAIN-CONTAINING PROTEIN"/>
    <property type="match status" value="1"/>
</dbReference>